<evidence type="ECO:0000256" key="1">
    <source>
        <dbReference type="SAM" id="Phobius"/>
    </source>
</evidence>
<reference evidence="2" key="2">
    <citation type="submission" date="2023-04" db="EMBL/GenBank/DDBJ databases">
        <authorList>
            <person name="Bu L."/>
            <person name="Lu L."/>
            <person name="Laidemitt M.R."/>
            <person name="Zhang S.M."/>
            <person name="Mutuku M."/>
            <person name="Mkoji G."/>
            <person name="Steinauer M."/>
            <person name="Loker E.S."/>
        </authorList>
    </citation>
    <scope>NUCLEOTIDE SEQUENCE</scope>
    <source>
        <strain evidence="2">KasaAsao</strain>
        <tissue evidence="2">Whole Snail</tissue>
    </source>
</reference>
<feature type="transmembrane region" description="Helical" evidence="1">
    <location>
        <begin position="324"/>
        <end position="344"/>
    </location>
</feature>
<dbReference type="SUPFAM" id="SSF81321">
    <property type="entry name" value="Family A G protein-coupled receptor-like"/>
    <property type="match status" value="1"/>
</dbReference>
<sequence>MGIDIKGLHKVKQSFSVIFIIFILAANTLLLAKQCRKPGFYFSPKNMIIISLVIGDIIFALFPLVVNAKTLFDFDLRVATRCSLKIAADAYASYLIQFVYGVGLLVIGADIIFRYNLQHCLNRYKLLASILASCTPWIFGLLIVLPLCLTMDNSRSCMTLHSIETKTSVSVFLPASLALISSIAILFFNCEGYNDSDNIETAAVNLQNISASASGEALSRDAIPLRQLNHQEHQNPIDCEQRIPLVTETSQPLKHRVDLQQSHNPESETWNFVYYSQSNLTREKIRLVVIAFVYVLMVLPYSIHEIYVHKEWIIDPDVRTMVKVVFTWLIIARSFVTPVILTFFRVRDH</sequence>
<comment type="caution">
    <text evidence="2">The sequence shown here is derived from an EMBL/GenBank/DDBJ whole genome shotgun (WGS) entry which is preliminary data.</text>
</comment>
<name>A0AAD8FGS8_BIOPF</name>
<organism evidence="2 3">
    <name type="scientific">Biomphalaria pfeifferi</name>
    <name type="common">Bloodfluke planorb</name>
    <name type="synonym">Freshwater snail</name>
    <dbReference type="NCBI Taxonomy" id="112525"/>
    <lineage>
        <taxon>Eukaryota</taxon>
        <taxon>Metazoa</taxon>
        <taxon>Spiralia</taxon>
        <taxon>Lophotrochozoa</taxon>
        <taxon>Mollusca</taxon>
        <taxon>Gastropoda</taxon>
        <taxon>Heterobranchia</taxon>
        <taxon>Euthyneura</taxon>
        <taxon>Panpulmonata</taxon>
        <taxon>Hygrophila</taxon>
        <taxon>Lymnaeoidea</taxon>
        <taxon>Planorbidae</taxon>
        <taxon>Biomphalaria</taxon>
    </lineage>
</organism>
<gene>
    <name evidence="2" type="ORF">Bpfe_006146</name>
</gene>
<dbReference type="AlphaFoldDB" id="A0AAD8FGS8"/>
<feature type="transmembrane region" description="Helical" evidence="1">
    <location>
        <begin position="94"/>
        <end position="113"/>
    </location>
</feature>
<dbReference type="Proteomes" id="UP001233172">
    <property type="component" value="Unassembled WGS sequence"/>
</dbReference>
<reference evidence="2" key="1">
    <citation type="journal article" date="2023" name="PLoS Negl. Trop. Dis.">
        <title>A genome sequence for Biomphalaria pfeifferi, the major vector snail for the human-infecting parasite Schistosoma mansoni.</title>
        <authorList>
            <person name="Bu L."/>
            <person name="Lu L."/>
            <person name="Laidemitt M.R."/>
            <person name="Zhang S.M."/>
            <person name="Mutuku M."/>
            <person name="Mkoji G."/>
            <person name="Steinauer M."/>
            <person name="Loker E.S."/>
        </authorList>
    </citation>
    <scope>NUCLEOTIDE SEQUENCE</scope>
    <source>
        <strain evidence="2">KasaAsao</strain>
    </source>
</reference>
<protein>
    <submittedName>
        <fullName evidence="2">POU domain class 6 transcription factor 2</fullName>
    </submittedName>
</protein>
<dbReference type="Gene3D" id="1.20.1070.10">
    <property type="entry name" value="Rhodopsin 7-helix transmembrane proteins"/>
    <property type="match status" value="1"/>
</dbReference>
<evidence type="ECO:0000313" key="3">
    <source>
        <dbReference type="Proteomes" id="UP001233172"/>
    </source>
</evidence>
<feature type="transmembrane region" description="Helical" evidence="1">
    <location>
        <begin position="285"/>
        <end position="304"/>
    </location>
</feature>
<feature type="transmembrane region" description="Helical" evidence="1">
    <location>
        <begin position="15"/>
        <end position="35"/>
    </location>
</feature>
<keyword evidence="3" id="KW-1185">Reference proteome</keyword>
<keyword evidence="1" id="KW-0472">Membrane</keyword>
<keyword evidence="1" id="KW-1133">Transmembrane helix</keyword>
<accession>A0AAD8FGS8</accession>
<dbReference type="EMBL" id="JASAOG010000017">
    <property type="protein sequence ID" value="KAK0064487.1"/>
    <property type="molecule type" value="Genomic_DNA"/>
</dbReference>
<feature type="transmembrane region" description="Helical" evidence="1">
    <location>
        <begin position="47"/>
        <end position="66"/>
    </location>
</feature>
<keyword evidence="1" id="KW-0812">Transmembrane</keyword>
<proteinExistence type="predicted"/>
<evidence type="ECO:0000313" key="2">
    <source>
        <dbReference type="EMBL" id="KAK0064487.1"/>
    </source>
</evidence>
<feature type="transmembrane region" description="Helical" evidence="1">
    <location>
        <begin position="125"/>
        <end position="147"/>
    </location>
</feature>